<reference evidence="4" key="1">
    <citation type="submission" date="2016-06" db="UniProtKB">
        <authorList>
            <consortium name="WormBaseParasite"/>
        </authorList>
    </citation>
    <scope>IDENTIFICATION</scope>
</reference>
<keyword evidence="3" id="KW-1185">Reference proteome</keyword>
<name>A0A182EWR4_ONCOC</name>
<dbReference type="Proteomes" id="UP000271087">
    <property type="component" value="Unassembled WGS sequence"/>
</dbReference>
<evidence type="ECO:0000313" key="4">
    <source>
        <dbReference type="WBParaSite" id="nOo.2.0.1.t12611-RA"/>
    </source>
</evidence>
<evidence type="ECO:0000313" key="3">
    <source>
        <dbReference type="Proteomes" id="UP000271087"/>
    </source>
</evidence>
<evidence type="ECO:0000256" key="1">
    <source>
        <dbReference type="SAM" id="MobiDB-lite"/>
    </source>
</evidence>
<dbReference type="WBParaSite" id="nOo.2.0.1.t12611-RA">
    <property type="protein sequence ID" value="nOo.2.0.1.t12611-RA"/>
    <property type="gene ID" value="nOo.2.0.1.g12611"/>
</dbReference>
<proteinExistence type="predicted"/>
<reference evidence="2 3" key="2">
    <citation type="submission" date="2018-08" db="EMBL/GenBank/DDBJ databases">
        <authorList>
            <person name="Laetsch R D."/>
            <person name="Stevens L."/>
            <person name="Kumar S."/>
            <person name="Blaxter L. M."/>
        </authorList>
    </citation>
    <scope>NUCLEOTIDE SEQUENCE [LARGE SCALE GENOMIC DNA]</scope>
</reference>
<evidence type="ECO:0000313" key="2">
    <source>
        <dbReference type="EMBL" id="VDM99506.1"/>
    </source>
</evidence>
<feature type="compositionally biased region" description="Gly residues" evidence="1">
    <location>
        <begin position="41"/>
        <end position="57"/>
    </location>
</feature>
<organism evidence="4">
    <name type="scientific">Onchocerca ochengi</name>
    <name type="common">Filarial nematode worm</name>
    <dbReference type="NCBI Taxonomy" id="42157"/>
    <lineage>
        <taxon>Eukaryota</taxon>
        <taxon>Metazoa</taxon>
        <taxon>Ecdysozoa</taxon>
        <taxon>Nematoda</taxon>
        <taxon>Chromadorea</taxon>
        <taxon>Rhabditida</taxon>
        <taxon>Spirurina</taxon>
        <taxon>Spiruromorpha</taxon>
        <taxon>Filarioidea</taxon>
        <taxon>Onchocercidae</taxon>
        <taxon>Onchocerca</taxon>
    </lineage>
</organism>
<dbReference type="AlphaFoldDB" id="A0A182EWR4"/>
<accession>A0A182EWR4</accession>
<feature type="region of interest" description="Disordered" evidence="1">
    <location>
        <begin position="29"/>
        <end position="57"/>
    </location>
</feature>
<gene>
    <name evidence="2" type="ORF">NOO_LOCUS12611</name>
</gene>
<sequence length="106" mass="11333">MAETWEFQVLGEEEDVGILGNGGGKDVGISGNGGKEDVGISGNGGGEDIGISGNGGGEDIGISGKSEMNLNERLKYYEIIKVNRRIEKRGIVDNNVLYNKQERLTF</sequence>
<dbReference type="EMBL" id="UYRW01011280">
    <property type="protein sequence ID" value="VDM99506.1"/>
    <property type="molecule type" value="Genomic_DNA"/>
</dbReference>
<protein>
    <submittedName>
        <fullName evidence="2 4">Uncharacterized protein</fullName>
    </submittedName>
</protein>
<dbReference type="STRING" id="42157.A0A182EWR4"/>